<keyword evidence="7" id="KW-1185">Reference proteome</keyword>
<dbReference type="InterPro" id="IPR000673">
    <property type="entry name" value="Sig_transdc_resp-reg_Me-estase"/>
</dbReference>
<name>H2J730_MARPK</name>
<organism evidence="6 7">
    <name type="scientific">Marinitoga piezophila (strain DSM 14283 / JCM 11233 / KA3)</name>
    <dbReference type="NCBI Taxonomy" id="443254"/>
    <lineage>
        <taxon>Bacteria</taxon>
        <taxon>Thermotogati</taxon>
        <taxon>Thermotogota</taxon>
        <taxon>Thermotogae</taxon>
        <taxon>Petrotogales</taxon>
        <taxon>Petrotogaceae</taxon>
        <taxon>Marinitoga</taxon>
    </lineage>
</organism>
<keyword evidence="1 4" id="KW-0378">Hydrolase</keyword>
<dbReference type="PANTHER" id="PTHR42872:SF6">
    <property type="entry name" value="PROTEIN-GLUTAMATE METHYLESTERASE_PROTEIN-GLUTAMINE GLUTAMINASE"/>
    <property type="match status" value="1"/>
</dbReference>
<dbReference type="STRING" id="443254.Marpi_2024"/>
<evidence type="ECO:0000313" key="6">
    <source>
        <dbReference type="EMBL" id="AEX86400.1"/>
    </source>
</evidence>
<protein>
    <recommendedName>
        <fullName evidence="2">protein-glutamate methylesterase</fullName>
        <ecNumber evidence="2">3.1.1.61</ecNumber>
    </recommendedName>
</protein>
<dbReference type="GO" id="GO:0006935">
    <property type="term" value="P:chemotaxis"/>
    <property type="evidence" value="ECO:0007669"/>
    <property type="project" value="UniProtKB-UniRule"/>
</dbReference>
<dbReference type="AlphaFoldDB" id="H2J730"/>
<evidence type="ECO:0000256" key="3">
    <source>
        <dbReference type="ARBA" id="ARBA00048267"/>
    </source>
</evidence>
<evidence type="ECO:0000256" key="2">
    <source>
        <dbReference type="ARBA" id="ARBA00039140"/>
    </source>
</evidence>
<feature type="active site" evidence="4">
    <location>
        <position position="10"/>
    </location>
</feature>
<dbReference type="HOGENOM" id="CLU_1382319_0_0_0"/>
<feature type="active site" evidence="4">
    <location>
        <position position="126"/>
    </location>
</feature>
<dbReference type="EC" id="3.1.1.61" evidence="2"/>
<dbReference type="RefSeq" id="WP_014297470.1">
    <property type="nucleotide sequence ID" value="NC_016751.1"/>
</dbReference>
<feature type="domain" description="CheB-type methylesterase" evidence="5">
    <location>
        <begin position="1"/>
        <end position="147"/>
    </location>
</feature>
<accession>H2J730</accession>
<reference evidence="7" key="2">
    <citation type="submission" date="2012-01" db="EMBL/GenBank/DDBJ databases">
        <title>Complete sequence of chromosome of Marinitoga piezophila KA3.</title>
        <authorList>
            <person name="Lucas S."/>
            <person name="Han J."/>
            <person name="Lapidus A."/>
            <person name="Cheng J.-F."/>
            <person name="Goodwin L."/>
            <person name="Pitluck S."/>
            <person name="Peters L."/>
            <person name="Mikhailova N."/>
            <person name="Teshima H."/>
            <person name="Detter J.C."/>
            <person name="Han C."/>
            <person name="Tapia R."/>
            <person name="Land M."/>
            <person name="Hauser L."/>
            <person name="Kyrpides N."/>
            <person name="Ivanova N."/>
            <person name="Pagani I."/>
            <person name="Jebbar M."/>
            <person name="Vannier P."/>
            <person name="Oger P."/>
            <person name="Cario A."/>
            <person name="Bartlett D."/>
            <person name="Noll K.M."/>
            <person name="Woyke T."/>
        </authorList>
    </citation>
    <scope>NUCLEOTIDE SEQUENCE [LARGE SCALE GENOMIC DNA]</scope>
    <source>
        <strain evidence="7">DSM 14283 / JCM 11233 / KA3</strain>
    </source>
</reference>
<dbReference type="PROSITE" id="PS50122">
    <property type="entry name" value="CHEB"/>
    <property type="match status" value="1"/>
</dbReference>
<dbReference type="Pfam" id="PF01339">
    <property type="entry name" value="CheB_methylest"/>
    <property type="match status" value="1"/>
</dbReference>
<evidence type="ECO:0000313" key="7">
    <source>
        <dbReference type="Proteomes" id="UP000007161"/>
    </source>
</evidence>
<dbReference type="SUPFAM" id="SSF52738">
    <property type="entry name" value="Methylesterase CheB, C-terminal domain"/>
    <property type="match status" value="1"/>
</dbReference>
<gene>
    <name evidence="6" type="ordered locus">Marpi_2024</name>
</gene>
<dbReference type="GO" id="GO:0000156">
    <property type="term" value="F:phosphorelay response regulator activity"/>
    <property type="evidence" value="ECO:0007669"/>
    <property type="project" value="InterPro"/>
</dbReference>
<dbReference type="GO" id="GO:0008984">
    <property type="term" value="F:protein-glutamate methylesterase activity"/>
    <property type="evidence" value="ECO:0007669"/>
    <property type="project" value="UniProtKB-EC"/>
</dbReference>
<evidence type="ECO:0000256" key="4">
    <source>
        <dbReference type="PROSITE-ProRule" id="PRU00050"/>
    </source>
</evidence>
<dbReference type="Proteomes" id="UP000007161">
    <property type="component" value="Chromosome"/>
</dbReference>
<comment type="catalytic activity">
    <reaction evidence="3">
        <text>[protein]-L-glutamate 5-O-methyl ester + H2O = L-glutamyl-[protein] + methanol + H(+)</text>
        <dbReference type="Rhea" id="RHEA:23236"/>
        <dbReference type="Rhea" id="RHEA-COMP:10208"/>
        <dbReference type="Rhea" id="RHEA-COMP:10311"/>
        <dbReference type="ChEBI" id="CHEBI:15377"/>
        <dbReference type="ChEBI" id="CHEBI:15378"/>
        <dbReference type="ChEBI" id="CHEBI:17790"/>
        <dbReference type="ChEBI" id="CHEBI:29973"/>
        <dbReference type="ChEBI" id="CHEBI:82795"/>
        <dbReference type="EC" id="3.1.1.61"/>
    </reaction>
</comment>
<dbReference type="PANTHER" id="PTHR42872">
    <property type="entry name" value="PROTEIN-GLUTAMATE METHYLESTERASE/PROTEIN-GLUTAMINE GLUTAMINASE"/>
    <property type="match status" value="1"/>
</dbReference>
<evidence type="ECO:0000256" key="1">
    <source>
        <dbReference type="ARBA" id="ARBA00022801"/>
    </source>
</evidence>
<dbReference type="GO" id="GO:0005737">
    <property type="term" value="C:cytoplasm"/>
    <property type="evidence" value="ECO:0007669"/>
    <property type="project" value="InterPro"/>
</dbReference>
<sequence length="181" mass="20287">MIKKIVIGASAGGPNTLKKIFDIKEELKIPVVLAMHNLSSQVENFKDFIEDFTKQKVYIINNITSLNAGIYIPEGGKDIIFVNENTISAVDSQDIIAPSINHLFKSCESFVNDDFYFILLGGLGQDGTNGLKVLEKKNANIYIQKRAKFPYMTNAAMRSLKRYNKLDIEGIKNLILKINRG</sequence>
<proteinExistence type="predicted"/>
<dbReference type="eggNOG" id="COG2201">
    <property type="taxonomic scope" value="Bacteria"/>
</dbReference>
<dbReference type="InterPro" id="IPR035909">
    <property type="entry name" value="CheB_C"/>
</dbReference>
<dbReference type="OrthoDB" id="49454at2"/>
<feature type="active site" evidence="4">
    <location>
        <position position="36"/>
    </location>
</feature>
<dbReference type="EMBL" id="CP003257">
    <property type="protein sequence ID" value="AEX86400.1"/>
    <property type="molecule type" value="Genomic_DNA"/>
</dbReference>
<reference evidence="6 7" key="1">
    <citation type="journal article" date="2012" name="J. Bacteriol.">
        <title>Complete Genome Sequence of the Thermophilic, Piezophilic, Heterotrophic Bacterium Marinitoga piezophila KA3.</title>
        <authorList>
            <person name="Lucas S."/>
            <person name="Han J."/>
            <person name="Lapidus A."/>
            <person name="Cheng J.F."/>
            <person name="Goodwin L.A."/>
            <person name="Pitluck S."/>
            <person name="Peters L."/>
            <person name="Mikhailova N."/>
            <person name="Teshima H."/>
            <person name="Detter J.C."/>
            <person name="Han C."/>
            <person name="Tapia R."/>
            <person name="Land M."/>
            <person name="Hauser L."/>
            <person name="Kyrpides N.C."/>
            <person name="Ivanova N."/>
            <person name="Pagani I."/>
            <person name="Vannier P."/>
            <person name="Oger P."/>
            <person name="Bartlett D.H."/>
            <person name="Noll K.M."/>
            <person name="Woyke T."/>
            <person name="Jebbar M."/>
        </authorList>
    </citation>
    <scope>NUCLEOTIDE SEQUENCE [LARGE SCALE GENOMIC DNA]</scope>
    <source>
        <strain evidence="7">DSM 14283 / JCM 11233 / KA3</strain>
    </source>
</reference>
<dbReference type="Gene3D" id="3.40.50.180">
    <property type="entry name" value="Methylesterase CheB, C-terminal domain"/>
    <property type="match status" value="1"/>
</dbReference>
<dbReference type="KEGG" id="mpz:Marpi_2024"/>
<keyword evidence="4" id="KW-0145">Chemotaxis</keyword>
<evidence type="ECO:0000259" key="5">
    <source>
        <dbReference type="PROSITE" id="PS50122"/>
    </source>
</evidence>